<dbReference type="EMBL" id="JAHKKG010000011">
    <property type="protein sequence ID" value="MBU2668319.1"/>
    <property type="molecule type" value="Genomic_DNA"/>
</dbReference>
<dbReference type="InterPro" id="IPR052698">
    <property type="entry name" value="MoCofactor_Util/Proc"/>
</dbReference>
<feature type="domain" description="XdhC- CoxI" evidence="2">
    <location>
        <begin position="8"/>
        <end position="72"/>
    </location>
</feature>
<feature type="compositionally biased region" description="Low complexity" evidence="1">
    <location>
        <begin position="278"/>
        <end position="288"/>
    </location>
</feature>
<dbReference type="InterPro" id="IPR027051">
    <property type="entry name" value="XdhC_Rossmann_dom"/>
</dbReference>
<dbReference type="PANTHER" id="PTHR30388">
    <property type="entry name" value="ALDEHYDE OXIDOREDUCTASE MOLYBDENUM COFACTOR ASSEMBLY PROTEIN"/>
    <property type="match status" value="1"/>
</dbReference>
<proteinExistence type="predicted"/>
<name>A0ABS5YXZ4_9ACTN</name>
<dbReference type="RefSeq" id="WP_215792583.1">
    <property type="nucleotide sequence ID" value="NZ_JAHKKG010000011.1"/>
</dbReference>
<dbReference type="Proteomes" id="UP001519654">
    <property type="component" value="Unassembled WGS sequence"/>
</dbReference>
<feature type="compositionally biased region" description="Basic and acidic residues" evidence="1">
    <location>
        <begin position="297"/>
        <end position="310"/>
    </location>
</feature>
<evidence type="ECO:0000313" key="4">
    <source>
        <dbReference type="EMBL" id="MBU2668319.1"/>
    </source>
</evidence>
<evidence type="ECO:0000259" key="2">
    <source>
        <dbReference type="Pfam" id="PF02625"/>
    </source>
</evidence>
<gene>
    <name evidence="4" type="ORF">KOI35_32885</name>
</gene>
<organism evidence="4 5">
    <name type="scientific">Paractinoplanes bogorensis</name>
    <dbReference type="NCBI Taxonomy" id="1610840"/>
    <lineage>
        <taxon>Bacteria</taxon>
        <taxon>Bacillati</taxon>
        <taxon>Actinomycetota</taxon>
        <taxon>Actinomycetes</taxon>
        <taxon>Micromonosporales</taxon>
        <taxon>Micromonosporaceae</taxon>
        <taxon>Paractinoplanes</taxon>
    </lineage>
</organism>
<dbReference type="Gene3D" id="3.40.50.720">
    <property type="entry name" value="NAD(P)-binding Rossmann-like Domain"/>
    <property type="match status" value="1"/>
</dbReference>
<reference evidence="4 5" key="1">
    <citation type="submission" date="2021-06" db="EMBL/GenBank/DDBJ databases">
        <title>Actinoplanes lichenicola sp. nov., and Actinoplanes ovalisporus sp. nov., isolated from lichen in Thailand.</title>
        <authorList>
            <person name="Saeng-In P."/>
            <person name="Kanchanasin P."/>
            <person name="Yuki M."/>
            <person name="Kudo T."/>
            <person name="Ohkuma M."/>
            <person name="Phongsopitanun W."/>
            <person name="Tanasupawat S."/>
        </authorList>
    </citation>
    <scope>NUCLEOTIDE SEQUENCE [LARGE SCALE GENOMIC DNA]</scope>
    <source>
        <strain evidence="4 5">NBRC 110975</strain>
    </source>
</reference>
<dbReference type="InterPro" id="IPR003777">
    <property type="entry name" value="XdhC_CoxI"/>
</dbReference>
<feature type="region of interest" description="Disordered" evidence="1">
    <location>
        <begin position="258"/>
        <end position="331"/>
    </location>
</feature>
<dbReference type="Pfam" id="PF02625">
    <property type="entry name" value="XdhC_CoxI"/>
    <property type="match status" value="1"/>
</dbReference>
<accession>A0ABS5YXZ4</accession>
<evidence type="ECO:0000313" key="5">
    <source>
        <dbReference type="Proteomes" id="UP001519654"/>
    </source>
</evidence>
<comment type="caution">
    <text evidence="4">The sequence shown here is derived from an EMBL/GenBank/DDBJ whole genome shotgun (WGS) entry which is preliminary data.</text>
</comment>
<sequence length="373" mass="38824">MSRLEELTRARRPFVHATVVRAQEPTSARAGDDAVILDDGSIEGFVGGVCAESSVRAAALDALSSGATLLLRVLPDDGVAFPETPGALNVVNPCHSGGALEIFLRPVLPKPLLGVVGETPIARAVASLAEFLDFEINSVPSYAGTAAVVVAGLGRNEETALRAALDASVPYIALVASHKRGAAVLDGMGLTDGERSRIRAHAGLDIRARTHKEIALSILAEIVRERRAAETGPAPCPREETDADSAAVAALSEVAGVSRGADLSTKTSRPQAPDTILSTSPTMTSGGTPWEGGVGSEVDHATRLDHETPTDHAGSPRPAETVTISSSPPRRAIDPVCGMTVFIDDDTPHAVVDGQEHWFCRTACRDTYVTAAA</sequence>
<feature type="domain" description="XdhC Rossmann" evidence="3">
    <location>
        <begin position="114"/>
        <end position="222"/>
    </location>
</feature>
<dbReference type="Pfam" id="PF13478">
    <property type="entry name" value="XdhC_C"/>
    <property type="match status" value="1"/>
</dbReference>
<protein>
    <submittedName>
        <fullName evidence="4">XdhC family protein</fullName>
    </submittedName>
</protein>
<dbReference type="PANTHER" id="PTHR30388:SF4">
    <property type="entry name" value="MOLYBDENUM COFACTOR INSERTION CHAPERONE PAOD"/>
    <property type="match status" value="1"/>
</dbReference>
<evidence type="ECO:0000256" key="1">
    <source>
        <dbReference type="SAM" id="MobiDB-lite"/>
    </source>
</evidence>
<evidence type="ECO:0000259" key="3">
    <source>
        <dbReference type="Pfam" id="PF13478"/>
    </source>
</evidence>
<keyword evidence="5" id="KW-1185">Reference proteome</keyword>